<comment type="caution">
    <text evidence="2">The sequence shown here is derived from an EMBL/GenBank/DDBJ whole genome shotgun (WGS) entry which is preliminary data.</text>
</comment>
<reference evidence="2" key="1">
    <citation type="journal article" date="2023" name="bioRxiv">
        <title>Improved chromosome-level genome assembly for marigold (Tagetes erecta).</title>
        <authorList>
            <person name="Jiang F."/>
            <person name="Yuan L."/>
            <person name="Wang S."/>
            <person name="Wang H."/>
            <person name="Xu D."/>
            <person name="Wang A."/>
            <person name="Fan W."/>
        </authorList>
    </citation>
    <scope>NUCLEOTIDE SEQUENCE</scope>
    <source>
        <strain evidence="2">WSJ</strain>
        <tissue evidence="2">Leaf</tissue>
    </source>
</reference>
<proteinExistence type="predicted"/>
<keyword evidence="3" id="KW-1185">Reference proteome</keyword>
<evidence type="ECO:0000313" key="2">
    <source>
        <dbReference type="EMBL" id="KAK1416102.1"/>
    </source>
</evidence>
<feature type="region of interest" description="Disordered" evidence="1">
    <location>
        <begin position="32"/>
        <end position="57"/>
    </location>
</feature>
<evidence type="ECO:0000313" key="3">
    <source>
        <dbReference type="Proteomes" id="UP001229421"/>
    </source>
</evidence>
<dbReference type="Proteomes" id="UP001229421">
    <property type="component" value="Unassembled WGS sequence"/>
</dbReference>
<accession>A0AAD8NP76</accession>
<protein>
    <submittedName>
        <fullName evidence="2">Uncharacterized protein</fullName>
    </submittedName>
</protein>
<evidence type="ECO:0000256" key="1">
    <source>
        <dbReference type="SAM" id="MobiDB-lite"/>
    </source>
</evidence>
<dbReference type="AlphaFoldDB" id="A0AAD8NP76"/>
<name>A0AAD8NP76_TARER</name>
<sequence>MDAQAWNESLGQIESMIVELIDFLKNRPRLAPPVSATTSSSPNSTPKHRLSSTSSTQQPTFTETKYYALNVVVLFCETRALIGNRHDFESWFKSRGISMRSKISQGDEALLVALKLQMYIDEFTRSLRKQVSVRATRKQEWRPPWYSITTSPNSARRTECGHHGATPKTFWFHLEDKVNFEWGGLLCTSLTTTGTSLLCVP</sequence>
<dbReference type="EMBL" id="JAUHHV010000008">
    <property type="protein sequence ID" value="KAK1416102.1"/>
    <property type="molecule type" value="Genomic_DNA"/>
</dbReference>
<organism evidence="2 3">
    <name type="scientific">Tagetes erecta</name>
    <name type="common">African marigold</name>
    <dbReference type="NCBI Taxonomy" id="13708"/>
    <lineage>
        <taxon>Eukaryota</taxon>
        <taxon>Viridiplantae</taxon>
        <taxon>Streptophyta</taxon>
        <taxon>Embryophyta</taxon>
        <taxon>Tracheophyta</taxon>
        <taxon>Spermatophyta</taxon>
        <taxon>Magnoliopsida</taxon>
        <taxon>eudicotyledons</taxon>
        <taxon>Gunneridae</taxon>
        <taxon>Pentapetalae</taxon>
        <taxon>asterids</taxon>
        <taxon>campanulids</taxon>
        <taxon>Asterales</taxon>
        <taxon>Asteraceae</taxon>
        <taxon>Asteroideae</taxon>
        <taxon>Heliantheae alliance</taxon>
        <taxon>Tageteae</taxon>
        <taxon>Tagetes</taxon>
    </lineage>
</organism>
<gene>
    <name evidence="2" type="ORF">QVD17_31890</name>
</gene>